<keyword evidence="1 2" id="KW-0732">Signal</keyword>
<dbReference type="InterPro" id="IPR051200">
    <property type="entry name" value="Host-pathogen_enzymatic-act"/>
</dbReference>
<dbReference type="NCBIfam" id="TIGR02276">
    <property type="entry name" value="beta_rpt_yvtn"/>
    <property type="match status" value="1"/>
</dbReference>
<dbReference type="RefSeq" id="WP_343794373.1">
    <property type="nucleotide sequence ID" value="NZ_BAAAGA010000006.1"/>
</dbReference>
<proteinExistence type="predicted"/>
<dbReference type="Pfam" id="PF21783">
    <property type="entry name" value="YNCE"/>
    <property type="match status" value="1"/>
</dbReference>
<comment type="caution">
    <text evidence="4">The sequence shown here is derived from an EMBL/GenBank/DDBJ whole genome shotgun (WGS) entry which is preliminary data.</text>
</comment>
<reference evidence="4 5" key="1">
    <citation type="journal article" date="2019" name="Int. J. Syst. Evol. Microbiol.">
        <title>The Global Catalogue of Microorganisms (GCM) 10K type strain sequencing project: providing services to taxonomists for standard genome sequencing and annotation.</title>
        <authorList>
            <consortium name="The Broad Institute Genomics Platform"/>
            <consortium name="The Broad Institute Genome Sequencing Center for Infectious Disease"/>
            <person name="Wu L."/>
            <person name="Ma J."/>
        </authorList>
    </citation>
    <scope>NUCLEOTIDE SEQUENCE [LARGE SCALE GENOMIC DNA]</scope>
    <source>
        <strain evidence="4 5">JCM 12928</strain>
    </source>
</reference>
<feature type="domain" description="YNCE-like beta-propeller" evidence="3">
    <location>
        <begin position="175"/>
        <end position="339"/>
    </location>
</feature>
<dbReference type="PANTHER" id="PTHR47197:SF3">
    <property type="entry name" value="DIHYDRO-HEME D1 DEHYDROGENASE"/>
    <property type="match status" value="1"/>
</dbReference>
<evidence type="ECO:0000313" key="5">
    <source>
        <dbReference type="Proteomes" id="UP001501352"/>
    </source>
</evidence>
<organism evidence="4 5">
    <name type="scientific">Brevundimonas kwangchunensis</name>
    <dbReference type="NCBI Taxonomy" id="322163"/>
    <lineage>
        <taxon>Bacteria</taxon>
        <taxon>Pseudomonadati</taxon>
        <taxon>Pseudomonadota</taxon>
        <taxon>Alphaproteobacteria</taxon>
        <taxon>Caulobacterales</taxon>
        <taxon>Caulobacteraceae</taxon>
        <taxon>Brevundimonas</taxon>
    </lineage>
</organism>
<keyword evidence="5" id="KW-1185">Reference proteome</keyword>
<evidence type="ECO:0000313" key="4">
    <source>
        <dbReference type="EMBL" id="GAA0627502.1"/>
    </source>
</evidence>
<name>A0ABN1H3E4_9CAUL</name>
<evidence type="ECO:0000256" key="1">
    <source>
        <dbReference type="ARBA" id="ARBA00022729"/>
    </source>
</evidence>
<gene>
    <name evidence="4" type="ORF">GCM10009422_25600</name>
</gene>
<dbReference type="PANTHER" id="PTHR47197">
    <property type="entry name" value="PROTEIN NIRF"/>
    <property type="match status" value="1"/>
</dbReference>
<dbReference type="InterPro" id="IPR011964">
    <property type="entry name" value="YVTN_b-propeller_repeat"/>
</dbReference>
<dbReference type="SUPFAM" id="SSF51004">
    <property type="entry name" value="C-terminal (heme d1) domain of cytochrome cd1-nitrite reductase"/>
    <property type="match status" value="1"/>
</dbReference>
<feature type="signal peptide" evidence="2">
    <location>
        <begin position="1"/>
        <end position="24"/>
    </location>
</feature>
<dbReference type="Proteomes" id="UP001501352">
    <property type="component" value="Unassembled WGS sequence"/>
</dbReference>
<evidence type="ECO:0000256" key="2">
    <source>
        <dbReference type="SAM" id="SignalP"/>
    </source>
</evidence>
<dbReference type="InterPro" id="IPR015943">
    <property type="entry name" value="WD40/YVTN_repeat-like_dom_sf"/>
</dbReference>
<evidence type="ECO:0000259" key="3">
    <source>
        <dbReference type="Pfam" id="PF21783"/>
    </source>
</evidence>
<dbReference type="InterPro" id="IPR011048">
    <property type="entry name" value="Haem_d1_sf"/>
</dbReference>
<dbReference type="EMBL" id="BAAAGA010000006">
    <property type="protein sequence ID" value="GAA0627502.1"/>
    <property type="molecule type" value="Genomic_DNA"/>
</dbReference>
<accession>A0ABN1H3E4</accession>
<dbReference type="InterPro" id="IPR048433">
    <property type="entry name" value="YNCE-like_beta-prop"/>
</dbReference>
<protein>
    <recommendedName>
        <fullName evidence="3">YNCE-like beta-propeller domain-containing protein</fullName>
    </recommendedName>
</protein>
<sequence length="367" mass="37679">MKTNRFAAAAAAVLMASIAAPALATAFNEPAQPAAVADAPTVVKSVKVEPGGVYELVFNPANDSVLVAAVGPRGANAAAIASLSADLSTPGQMIDVSANPLYGLALNSRTQTLYGTDTRTGVISAIDLSTGRVVANIGSDRENAHVRQVVVDEAANKVYVSEVGGRGANTLSSRIWIIDGATNTLERQIDVDAVLTGLAVDVAGGRVFSTDMSANQVVVVNLASGEVAHRWPTGTESAINVVHDAANDRLFVTSQGTGELTVMKASDGSVIQRLATGAGALSVAYNPANNQVYVANRQAGTVTVVNGADYSVLANLQTGTFPQTIAIDRDTNHVYVTNKARGLPRNAPAGTPVPVDPAGDTVTLIRP</sequence>
<feature type="chain" id="PRO_5047242582" description="YNCE-like beta-propeller domain-containing protein" evidence="2">
    <location>
        <begin position="25"/>
        <end position="367"/>
    </location>
</feature>
<dbReference type="Gene3D" id="2.130.10.10">
    <property type="entry name" value="YVTN repeat-like/Quinoprotein amine dehydrogenase"/>
    <property type="match status" value="1"/>
</dbReference>